<dbReference type="RefSeq" id="XP_004253935.1">
    <property type="nucleotide sequence ID" value="XM_004253887.1"/>
</dbReference>
<dbReference type="Proteomes" id="UP000014680">
    <property type="component" value="Unassembled WGS sequence"/>
</dbReference>
<organism evidence="2 3">
    <name type="scientific">Entamoeba invadens IP1</name>
    <dbReference type="NCBI Taxonomy" id="370355"/>
    <lineage>
        <taxon>Eukaryota</taxon>
        <taxon>Amoebozoa</taxon>
        <taxon>Evosea</taxon>
        <taxon>Archamoebae</taxon>
        <taxon>Mastigamoebida</taxon>
        <taxon>Entamoebidae</taxon>
        <taxon>Entamoeba</taxon>
    </lineage>
</organism>
<proteinExistence type="predicted"/>
<dbReference type="KEGG" id="eiv:EIN_354860"/>
<dbReference type="AlphaFoldDB" id="L7FLP5"/>
<feature type="transmembrane region" description="Helical" evidence="1">
    <location>
        <begin position="158"/>
        <end position="186"/>
    </location>
</feature>
<sequence length="199" mass="22579">MKSTCVVTDENCDTFQANSDNTEVKCVVCKDRYYLTDDFKCSKCSDSCSTKCLNAPNNCEQTNCNDFVCMRCSTKDKCDTCYGYDLNKVNSKGTCGSVVCANYLFDLKCTSCLSYSEETIHPKPYSDPDYRLPKYYNMYLSDENFECTQSSKNDDMNWLWITLGVVGGLLIIAIIIVVIIIITVIIKKKKNSEYQDISK</sequence>
<keyword evidence="1" id="KW-1133">Transmembrane helix</keyword>
<keyword evidence="1" id="KW-0812">Transmembrane</keyword>
<name>L7FLP5_ENTIV</name>
<keyword evidence="1" id="KW-0472">Membrane</keyword>
<protein>
    <submittedName>
        <fullName evidence="2">Uncharacterized protein</fullName>
    </submittedName>
</protein>
<keyword evidence="3" id="KW-1185">Reference proteome</keyword>
<evidence type="ECO:0000313" key="2">
    <source>
        <dbReference type="EMBL" id="ELP87164.1"/>
    </source>
</evidence>
<evidence type="ECO:0000256" key="1">
    <source>
        <dbReference type="SAM" id="Phobius"/>
    </source>
</evidence>
<gene>
    <name evidence="2" type="ORF">EIN_354860</name>
</gene>
<dbReference type="EMBL" id="KB206862">
    <property type="protein sequence ID" value="ELP87164.1"/>
    <property type="molecule type" value="Genomic_DNA"/>
</dbReference>
<evidence type="ECO:0000313" key="3">
    <source>
        <dbReference type="Proteomes" id="UP000014680"/>
    </source>
</evidence>
<reference evidence="2 3" key="1">
    <citation type="submission" date="2012-10" db="EMBL/GenBank/DDBJ databases">
        <authorList>
            <person name="Zafar N."/>
            <person name="Inman J."/>
            <person name="Hall N."/>
            <person name="Lorenzi H."/>
            <person name="Caler E."/>
        </authorList>
    </citation>
    <scope>NUCLEOTIDE SEQUENCE [LARGE SCALE GENOMIC DNA]</scope>
    <source>
        <strain evidence="2 3">IP1</strain>
    </source>
</reference>
<dbReference type="VEuPathDB" id="AmoebaDB:EIN_354860"/>
<accession>L7FLP5</accession>
<dbReference type="GeneID" id="14886129"/>